<protein>
    <submittedName>
        <fullName evidence="2">Uncharacterized protein</fullName>
    </submittedName>
</protein>
<organism evidence="2 3">
    <name type="scientific">Kibdelosporangium aridum</name>
    <dbReference type="NCBI Taxonomy" id="2030"/>
    <lineage>
        <taxon>Bacteria</taxon>
        <taxon>Bacillati</taxon>
        <taxon>Actinomycetota</taxon>
        <taxon>Actinomycetes</taxon>
        <taxon>Pseudonocardiales</taxon>
        <taxon>Pseudonocardiaceae</taxon>
        <taxon>Kibdelosporangium</taxon>
    </lineage>
</organism>
<accession>A0A428ZAT4</accession>
<dbReference type="RefSeq" id="WP_037267478.1">
    <property type="nucleotide sequence ID" value="NZ_QHKI01000013.1"/>
</dbReference>
<feature type="compositionally biased region" description="Basic and acidic residues" evidence="1">
    <location>
        <begin position="33"/>
        <end position="47"/>
    </location>
</feature>
<name>A0A428ZAT4_KIBAR</name>
<reference evidence="2 3" key="1">
    <citation type="submission" date="2018-05" db="EMBL/GenBank/DDBJ databases">
        <title>Evolution of GPA BGCs.</title>
        <authorList>
            <person name="Waglechner N."/>
            <person name="Wright G.D."/>
        </authorList>
    </citation>
    <scope>NUCLEOTIDE SEQUENCE [LARGE SCALE GENOMIC DNA]</scope>
    <source>
        <strain evidence="2 3">A82846</strain>
    </source>
</reference>
<evidence type="ECO:0000313" key="2">
    <source>
        <dbReference type="EMBL" id="RSM85131.1"/>
    </source>
</evidence>
<sequence>MTDFEKYQASAEARRSTHGDHLDRLTGYFIAETNRERGKHEAEEPEKPPQAPEPESEPPPPQVRKRFGWLRRWLRH</sequence>
<feature type="compositionally biased region" description="Pro residues" evidence="1">
    <location>
        <begin position="48"/>
        <end position="62"/>
    </location>
</feature>
<dbReference type="EMBL" id="QHKI01000013">
    <property type="protein sequence ID" value="RSM85131.1"/>
    <property type="molecule type" value="Genomic_DNA"/>
</dbReference>
<dbReference type="AlphaFoldDB" id="A0A428ZAT4"/>
<gene>
    <name evidence="2" type="ORF">DMH04_17635</name>
</gene>
<feature type="compositionally biased region" description="Basic and acidic residues" evidence="1">
    <location>
        <begin position="1"/>
        <end position="24"/>
    </location>
</feature>
<comment type="caution">
    <text evidence="2">The sequence shown here is derived from an EMBL/GenBank/DDBJ whole genome shotgun (WGS) entry which is preliminary data.</text>
</comment>
<evidence type="ECO:0000313" key="3">
    <source>
        <dbReference type="Proteomes" id="UP000287547"/>
    </source>
</evidence>
<dbReference type="Proteomes" id="UP000287547">
    <property type="component" value="Unassembled WGS sequence"/>
</dbReference>
<evidence type="ECO:0000256" key="1">
    <source>
        <dbReference type="SAM" id="MobiDB-lite"/>
    </source>
</evidence>
<feature type="region of interest" description="Disordered" evidence="1">
    <location>
        <begin position="1"/>
        <end position="65"/>
    </location>
</feature>
<proteinExistence type="predicted"/>